<evidence type="ECO:0000313" key="4">
    <source>
        <dbReference type="Proteomes" id="UP000148605"/>
    </source>
</evidence>
<dbReference type="EMBL" id="KM205019">
    <property type="protein sequence ID" value="AJR28556.1"/>
    <property type="molecule type" value="Viral_cRNA"/>
</dbReference>
<protein>
    <submittedName>
        <fullName evidence="1">Uncharacterized protein</fullName>
    </submittedName>
</protein>
<reference evidence="1 3" key="3">
    <citation type="submission" date="2015-01" db="EMBL/GenBank/DDBJ databases">
        <title>Genome sequence of Bivens Arm virus, a tibrovirus belonging to the species Tibrogargan virus (Mononegavirales: Rhabdoviridae).</title>
        <authorList>
            <person name="Lauck M."/>
            <person name="Yu S."/>
            <person name="Cai Y."/>
            <person name="Hensely L.E."/>
            <person name="Chiu C.Y."/>
            <person name="O'Connor D.H."/>
            <person name="Kuhn J.H."/>
        </authorList>
    </citation>
    <scope>NUCLEOTIDE SEQUENCE [LARGE SCALE GENOMIC DNA]</scope>
    <source>
        <strain evidence="1">UF 10</strain>
    </source>
</reference>
<dbReference type="Proteomes" id="UP000105646">
    <property type="component" value="Segment"/>
</dbReference>
<reference evidence="2 4" key="2">
    <citation type="journal article" date="2015" name="PLoS Pathog.">
        <title>Evolution of genome size and complexity in the rhabdoviridae.</title>
        <authorList>
            <person name="Walker P.J."/>
            <person name="Firth C."/>
            <person name="Widen S.G."/>
            <person name="Blasdell K.R."/>
            <person name="Guzman H."/>
            <person name="Wood T.G."/>
            <person name="Paradkar P.N."/>
            <person name="Holmes E.C."/>
            <person name="Tesh R.B."/>
            <person name="Vasilakis N."/>
        </authorList>
    </citation>
    <scope>NUCLEOTIDE SEQUENCE [LARGE SCALE GENOMIC DNA]</scope>
    <source>
        <strain evidence="2">UF-10</strain>
    </source>
</reference>
<organism evidence="1 3">
    <name type="scientific">Bivens Arm virus</name>
    <dbReference type="NCBI Taxonomy" id="909207"/>
    <lineage>
        <taxon>Viruses</taxon>
        <taxon>Riboviria</taxon>
        <taxon>Orthornavirae</taxon>
        <taxon>Negarnaviricota</taxon>
        <taxon>Haploviricotina</taxon>
        <taxon>Monjiviricetes</taxon>
        <taxon>Mononegavirales</taxon>
        <taxon>Rhabdoviridae</taxon>
        <taxon>Alpharhabdovirinae</taxon>
        <taxon>Tibrovirus</taxon>
        <taxon>Tibrovirus tibrogargan</taxon>
    </lineage>
</organism>
<reference evidence="2" key="1">
    <citation type="submission" date="2014-07" db="EMBL/GenBank/DDBJ databases">
        <authorList>
            <person name="Walker P."/>
            <person name="Widen S."/>
            <person name="Firth C."/>
            <person name="Blasdell K."/>
            <person name="Guzman H."/>
            <person name="Wood T."/>
            <person name="Paradkar P."/>
            <person name="Holmes E."/>
            <person name="Tesh R."/>
            <person name="Vasilakis N."/>
        </authorList>
    </citation>
    <scope>NUCLEOTIDE SEQUENCE</scope>
    <source>
        <strain evidence="2">UF-10</strain>
    </source>
</reference>
<proteinExistence type="predicted"/>
<evidence type="ECO:0000313" key="1">
    <source>
        <dbReference type="EMBL" id="AJG05821.1"/>
    </source>
</evidence>
<accession>A0A0B5JRS2</accession>
<evidence type="ECO:0000313" key="2">
    <source>
        <dbReference type="EMBL" id="AJR28556.1"/>
    </source>
</evidence>
<evidence type="ECO:0000313" key="3">
    <source>
        <dbReference type="Proteomes" id="UP000105646"/>
    </source>
</evidence>
<sequence>MEQTWMTSCKIEFRSSVMFELDYEETVLNLLQALPTNQTNPAKFIINSLTIPLAVQNAFQNKDFWRDPTGSKGESHLVIKVILDGLENNENDWADSITCHWLDQRSGFYVMVDLTFVGHKLSGEIMCTVDEKICDCIEKFANIIPTKYNYYHHTNYQFHIQRYRVNISIG</sequence>
<dbReference type="Proteomes" id="UP000148605">
    <property type="component" value="Genome"/>
</dbReference>
<gene>
    <name evidence="1" type="primary">U1</name>
</gene>
<name>A0A0B5JRS2_9RHAB</name>
<dbReference type="EMBL" id="KP688373">
    <property type="protein sequence ID" value="AJG05821.1"/>
    <property type="molecule type" value="Viral_cRNA"/>
</dbReference>